<reference evidence="8" key="2">
    <citation type="submission" date="2022-06" db="UniProtKB">
        <authorList>
            <consortium name="EnsemblMetazoa"/>
        </authorList>
    </citation>
    <scope>IDENTIFICATION</scope>
    <source>
        <strain evidence="8">DF5081</strain>
    </source>
</reference>
<dbReference type="InterPro" id="IPR046360">
    <property type="entry name" value="T-box_DNA-bd"/>
</dbReference>
<dbReference type="GO" id="GO:0045893">
    <property type="term" value="P:positive regulation of DNA-templated transcription"/>
    <property type="evidence" value="ECO:0007669"/>
    <property type="project" value="InterPro"/>
</dbReference>
<evidence type="ECO:0000256" key="4">
    <source>
        <dbReference type="ARBA" id="ARBA00023242"/>
    </source>
</evidence>
<accession>A0A8R1IRJ6</accession>
<keyword evidence="2 5" id="KW-0238">DNA-binding</keyword>
<dbReference type="GO" id="GO:0000978">
    <property type="term" value="F:RNA polymerase II cis-regulatory region sequence-specific DNA binding"/>
    <property type="evidence" value="ECO:0007669"/>
    <property type="project" value="InterPro"/>
</dbReference>
<sequence length="436" mass="50065">MHNSLNLFLTNNDQWETLTNRGLLAEMMLAKSGQLLTPALQYGVVGLNENALYRVSIEIQRMDDKIYDFGQIDGKWVWWHKSNATTVETAQVVQHIDGPKLGSYWIKNGLDFSWLKLTNKRHFVTDRHAFVEPRQQYQPIVRIEDINNPDVHFIYSNQDQVFITVTAFVSDQFLELKDMWIKSRKKAEGPKKRSSGGDGGTVEKKQKKEMLSKGKATKSNRVRTSFDDDCDADLDEMLLNAMNDRKQENQPVESISSTSVAQELSTPLTHFNEENEDLFTEFFVVPPSAQNVSSVDVNNQSEIISPGQIDQPVNPFAEIQLEDPNNWSNESLEAIYMAYQAQEQNSLLLGYQTVPEPNGNLQFGQECYGQVQLAPEEFQQIPVEQSYDQGYTSDQSFPEELNAYPLLQQIGYHQEHQHPNYWNNVKQYSAPYLFQN</sequence>
<evidence type="ECO:0000256" key="1">
    <source>
        <dbReference type="ARBA" id="ARBA00023015"/>
    </source>
</evidence>
<feature type="domain" description="T-box" evidence="7">
    <location>
        <begin position="9"/>
        <end position="177"/>
    </location>
</feature>
<comment type="subcellular location">
    <subcellularLocation>
        <location evidence="5">Nucleus</location>
    </subcellularLocation>
</comment>
<feature type="region of interest" description="Disordered" evidence="6">
    <location>
        <begin position="185"/>
        <end position="225"/>
    </location>
</feature>
<dbReference type="PANTHER" id="PTHR11267">
    <property type="entry name" value="T-BOX PROTEIN-RELATED"/>
    <property type="match status" value="1"/>
</dbReference>
<feature type="compositionally biased region" description="Basic and acidic residues" evidence="6">
    <location>
        <begin position="201"/>
        <end position="212"/>
    </location>
</feature>
<dbReference type="PROSITE" id="PS50252">
    <property type="entry name" value="TBOX_3"/>
    <property type="match status" value="1"/>
</dbReference>
<dbReference type="AlphaFoldDB" id="A0A8R1IRJ6"/>
<evidence type="ECO:0000256" key="5">
    <source>
        <dbReference type="PROSITE-ProRule" id="PRU00201"/>
    </source>
</evidence>
<dbReference type="GO" id="GO:0005634">
    <property type="term" value="C:nucleus"/>
    <property type="evidence" value="ECO:0007669"/>
    <property type="project" value="UniProtKB-SubCell"/>
</dbReference>
<proteinExistence type="predicted"/>
<evidence type="ECO:0000313" key="9">
    <source>
        <dbReference type="Proteomes" id="UP000005237"/>
    </source>
</evidence>
<dbReference type="InterPro" id="IPR001699">
    <property type="entry name" value="TF_T-box"/>
</dbReference>
<evidence type="ECO:0000256" key="6">
    <source>
        <dbReference type="SAM" id="MobiDB-lite"/>
    </source>
</evidence>
<evidence type="ECO:0000259" key="7">
    <source>
        <dbReference type="PROSITE" id="PS50252"/>
    </source>
</evidence>
<dbReference type="PRINTS" id="PR00937">
    <property type="entry name" value="TBOX"/>
</dbReference>
<protein>
    <recommendedName>
        <fullName evidence="7">T-box domain-containing protein</fullName>
    </recommendedName>
</protein>
<keyword evidence="4 5" id="KW-0539">Nucleus</keyword>
<keyword evidence="9" id="KW-1185">Reference proteome</keyword>
<evidence type="ECO:0000313" key="8">
    <source>
        <dbReference type="EnsemblMetazoa" id="CJA36697.1"/>
    </source>
</evidence>
<dbReference type="InterPro" id="IPR036960">
    <property type="entry name" value="T-box_sf"/>
</dbReference>
<dbReference type="Gene3D" id="2.60.40.820">
    <property type="entry name" value="Transcription factor, T-box"/>
    <property type="match status" value="1"/>
</dbReference>
<evidence type="ECO:0000256" key="3">
    <source>
        <dbReference type="ARBA" id="ARBA00023163"/>
    </source>
</evidence>
<keyword evidence="3" id="KW-0804">Transcription</keyword>
<organism evidence="8 9">
    <name type="scientific">Caenorhabditis japonica</name>
    <dbReference type="NCBI Taxonomy" id="281687"/>
    <lineage>
        <taxon>Eukaryota</taxon>
        <taxon>Metazoa</taxon>
        <taxon>Ecdysozoa</taxon>
        <taxon>Nematoda</taxon>
        <taxon>Chromadorea</taxon>
        <taxon>Rhabditida</taxon>
        <taxon>Rhabditina</taxon>
        <taxon>Rhabditomorpha</taxon>
        <taxon>Rhabditoidea</taxon>
        <taxon>Rhabditidae</taxon>
        <taxon>Peloderinae</taxon>
        <taxon>Caenorhabditis</taxon>
    </lineage>
</organism>
<dbReference type="EnsemblMetazoa" id="CJA36697.1">
    <property type="protein sequence ID" value="CJA36697.1"/>
    <property type="gene ID" value="WBGene00212544"/>
</dbReference>
<dbReference type="Proteomes" id="UP000005237">
    <property type="component" value="Unassembled WGS sequence"/>
</dbReference>
<dbReference type="SUPFAM" id="SSF49417">
    <property type="entry name" value="p53-like transcription factors"/>
    <property type="match status" value="1"/>
</dbReference>
<dbReference type="InterPro" id="IPR008967">
    <property type="entry name" value="p53-like_TF_DNA-bd_sf"/>
</dbReference>
<comment type="caution">
    <text evidence="5">Lacks conserved residue(s) required for the propagation of feature annotation.</text>
</comment>
<dbReference type="SMART" id="SM00425">
    <property type="entry name" value="TBOX"/>
    <property type="match status" value="1"/>
</dbReference>
<dbReference type="PANTHER" id="PTHR11267:SF196">
    <property type="entry name" value="T-BOX PROTEIN 30_42-RELATED"/>
    <property type="match status" value="1"/>
</dbReference>
<dbReference type="Pfam" id="PF00907">
    <property type="entry name" value="T-box"/>
    <property type="match status" value="1"/>
</dbReference>
<dbReference type="GO" id="GO:0000785">
    <property type="term" value="C:chromatin"/>
    <property type="evidence" value="ECO:0007669"/>
    <property type="project" value="TreeGrafter"/>
</dbReference>
<dbReference type="GO" id="GO:0001708">
    <property type="term" value="P:cell fate specification"/>
    <property type="evidence" value="ECO:0007669"/>
    <property type="project" value="TreeGrafter"/>
</dbReference>
<reference evidence="9" key="1">
    <citation type="submission" date="2010-08" db="EMBL/GenBank/DDBJ databases">
        <authorList>
            <consortium name="Caenorhabditis japonica Sequencing Consortium"/>
            <person name="Wilson R.K."/>
        </authorList>
    </citation>
    <scope>NUCLEOTIDE SEQUENCE [LARGE SCALE GENOMIC DNA]</scope>
    <source>
        <strain evidence="9">DF5081</strain>
    </source>
</reference>
<dbReference type="GO" id="GO:0000981">
    <property type="term" value="F:DNA-binding transcription factor activity, RNA polymerase II-specific"/>
    <property type="evidence" value="ECO:0007669"/>
    <property type="project" value="TreeGrafter"/>
</dbReference>
<dbReference type="CDD" id="cd00182">
    <property type="entry name" value="T-box"/>
    <property type="match status" value="1"/>
</dbReference>
<name>A0A8R1IRJ6_CAEJA</name>
<evidence type="ECO:0000256" key="2">
    <source>
        <dbReference type="ARBA" id="ARBA00023125"/>
    </source>
</evidence>
<keyword evidence="1" id="KW-0805">Transcription regulation</keyword>